<gene>
    <name evidence="2" type="ORF">MM415A02602_0011</name>
    <name evidence="1" type="ORF">MM415B00820_0040</name>
</gene>
<dbReference type="AlphaFoldDB" id="A0A6M3IXX5"/>
<evidence type="ECO:0000313" key="2">
    <source>
        <dbReference type="EMBL" id="QJA72818.1"/>
    </source>
</evidence>
<sequence>MKIETKKILVKGTKCRIIKGLSGVMEDTHLPWEYLHHEDAFVFVPHCGNPSLRLGPFEFPTCHSQRWPEHKLFALALEGHNWPKKYIEIPEEKFQYLLSQIKKGIETLGQINISLPKWEEDETFIL</sequence>
<proteinExistence type="predicted"/>
<accession>A0A6M3IXX5</accession>
<dbReference type="EMBL" id="MT141980">
    <property type="protein sequence ID" value="QJA72818.1"/>
    <property type="molecule type" value="Genomic_DNA"/>
</dbReference>
<reference evidence="1" key="1">
    <citation type="submission" date="2020-03" db="EMBL/GenBank/DDBJ databases">
        <title>The deep terrestrial virosphere.</title>
        <authorList>
            <person name="Holmfeldt K."/>
            <person name="Nilsson E."/>
            <person name="Simone D."/>
            <person name="Lopez-Fernandez M."/>
            <person name="Wu X."/>
            <person name="de Brujin I."/>
            <person name="Lundin D."/>
            <person name="Andersson A."/>
            <person name="Bertilsson S."/>
            <person name="Dopson M."/>
        </authorList>
    </citation>
    <scope>NUCLEOTIDE SEQUENCE</scope>
    <source>
        <strain evidence="2">MM415A02602</strain>
        <strain evidence="1">MM415B00820</strain>
    </source>
</reference>
<evidence type="ECO:0000313" key="1">
    <source>
        <dbReference type="EMBL" id="QJA62178.1"/>
    </source>
</evidence>
<protein>
    <submittedName>
        <fullName evidence="1">Uncharacterized protein</fullName>
    </submittedName>
</protein>
<organism evidence="1">
    <name type="scientific">viral metagenome</name>
    <dbReference type="NCBI Taxonomy" id="1070528"/>
    <lineage>
        <taxon>unclassified sequences</taxon>
        <taxon>metagenomes</taxon>
        <taxon>organismal metagenomes</taxon>
    </lineage>
</organism>
<dbReference type="EMBL" id="MT141463">
    <property type="protein sequence ID" value="QJA62178.1"/>
    <property type="molecule type" value="Genomic_DNA"/>
</dbReference>
<name>A0A6M3IXX5_9ZZZZ</name>